<dbReference type="KEGG" id="sesp:BN6_42340"/>
<sequence>MASTHQLTDRPVNRYVDAMVDHLDTAPEHDPTRELVARYFHGRQRSRLVDELLLAATTTAPPGLDSPDGEPRTTETTAAALRLVPTVRGDLDRAEVTLIESIMDRGWTWEQLGAAYGERSKQAMQQHYRRKGGRRSWPGTERLRPAPRSIESSPHRLTAAELDPKDVEVVRAAIAHLMATTYDVAGEHVADGAWAGFDPEADVSEQIATIGLEVLPRLEVACRAVAEGITAMVDAAWNRRDPDREARRRLSWTERLKDSQQDLAQWLERAGHGVPRVDRPLVLGQRNRVHDDHVEVDPAHADDLRAAIDHTLIRLRLHRDTVDQVMTELGRRQAELTPPESDPPTDRPTPRP</sequence>
<name>K0JUJ2_SACES</name>
<dbReference type="EMBL" id="HE804045">
    <property type="protein sequence ID" value="CCH31520.1"/>
    <property type="molecule type" value="Genomic_DNA"/>
</dbReference>
<evidence type="ECO:0000256" key="1">
    <source>
        <dbReference type="SAM" id="MobiDB-lite"/>
    </source>
</evidence>
<dbReference type="STRING" id="1179773.BN6_42340"/>
<feature type="region of interest" description="Disordered" evidence="1">
    <location>
        <begin position="327"/>
        <end position="352"/>
    </location>
</feature>
<gene>
    <name evidence="2" type="ordered locus">BN6_42340</name>
</gene>
<keyword evidence="3" id="KW-1185">Reference proteome</keyword>
<evidence type="ECO:0000313" key="2">
    <source>
        <dbReference type="EMBL" id="CCH31520.1"/>
    </source>
</evidence>
<dbReference type="Proteomes" id="UP000006281">
    <property type="component" value="Chromosome"/>
</dbReference>
<dbReference type="HOGENOM" id="CLU_787297_0_0_11"/>
<organism evidence="2 3">
    <name type="scientific">Saccharothrix espanaensis (strain ATCC 51144 / DSM 44229 / JCM 9112 / NBRC 15066 / NRRL 15764)</name>
    <dbReference type="NCBI Taxonomy" id="1179773"/>
    <lineage>
        <taxon>Bacteria</taxon>
        <taxon>Bacillati</taxon>
        <taxon>Actinomycetota</taxon>
        <taxon>Actinomycetes</taxon>
        <taxon>Pseudonocardiales</taxon>
        <taxon>Pseudonocardiaceae</taxon>
        <taxon>Saccharothrix</taxon>
    </lineage>
</organism>
<proteinExistence type="predicted"/>
<dbReference type="AlphaFoldDB" id="K0JUJ2"/>
<protein>
    <submittedName>
        <fullName evidence="2">Uncharacterized protein</fullName>
    </submittedName>
</protein>
<evidence type="ECO:0000313" key="3">
    <source>
        <dbReference type="Proteomes" id="UP000006281"/>
    </source>
</evidence>
<feature type="region of interest" description="Disordered" evidence="1">
    <location>
        <begin position="127"/>
        <end position="151"/>
    </location>
</feature>
<dbReference type="PATRIC" id="fig|1179773.3.peg.4237"/>
<reference evidence="2 3" key="1">
    <citation type="journal article" date="2012" name="BMC Genomics">
        <title>Complete genome sequence of Saccharothrix espanaensis DSM 44229T and comparison to the other completely sequenced Pseudonocardiaceae.</title>
        <authorList>
            <person name="Strobel T."/>
            <person name="Al-Dilaimi A."/>
            <person name="Blom J."/>
            <person name="Gessner A."/>
            <person name="Kalinowski J."/>
            <person name="Luzhetska M."/>
            <person name="Puhler A."/>
            <person name="Szczepanowski R."/>
            <person name="Bechthold A."/>
            <person name="Ruckert C."/>
        </authorList>
    </citation>
    <scope>NUCLEOTIDE SEQUENCE [LARGE SCALE GENOMIC DNA]</scope>
    <source>
        <strain evidence="3">ATCC 51144 / DSM 44229 / JCM 9112 / NBRC 15066 / NRRL 15764</strain>
    </source>
</reference>
<accession>K0JUJ2</accession>
<dbReference type="eggNOG" id="ENOG5032G9K">
    <property type="taxonomic scope" value="Bacteria"/>
</dbReference>